<name>A0A074RJQ2_9AGAM</name>
<organism evidence="1 2">
    <name type="scientific">Rhizoctonia solani 123E</name>
    <dbReference type="NCBI Taxonomy" id="1423351"/>
    <lineage>
        <taxon>Eukaryota</taxon>
        <taxon>Fungi</taxon>
        <taxon>Dikarya</taxon>
        <taxon>Basidiomycota</taxon>
        <taxon>Agaricomycotina</taxon>
        <taxon>Agaricomycetes</taxon>
        <taxon>Cantharellales</taxon>
        <taxon>Ceratobasidiaceae</taxon>
        <taxon>Rhizoctonia</taxon>
    </lineage>
</organism>
<keyword evidence="2" id="KW-1185">Reference proteome</keyword>
<evidence type="ECO:0000313" key="1">
    <source>
        <dbReference type="EMBL" id="KEP44953.1"/>
    </source>
</evidence>
<sequence>MSADPPGSPTNHERFRQWITDVEVNPENNDPNCKFSTRMFIDHDLVCDLPVINSTGALRWSGLLYRNVSPESTISLRLCMSIRGRPRYFNYPNFMISEVDEETGEMTLELRDAAWVVTIRCLTRAKAEQLFPDELEKLNAIEGAYNSQDSNATVKYLFKNALSFANLAVQALPEFNIKVSFLVYMNVWEVQLGDTLQAILRGLTGIGDIVDIAGQVSSAMLAVAMNRSKESIQGILTLLEDVSVYIYNQLATNDL</sequence>
<protein>
    <submittedName>
        <fullName evidence="1">Vegetative incompatibility protein HET-E-1</fullName>
    </submittedName>
</protein>
<dbReference type="EMBL" id="AZST01002483">
    <property type="protein sequence ID" value="KEP44953.1"/>
    <property type="molecule type" value="Genomic_DNA"/>
</dbReference>
<dbReference type="AlphaFoldDB" id="A0A074RJQ2"/>
<dbReference type="Proteomes" id="UP000027456">
    <property type="component" value="Unassembled WGS sequence"/>
</dbReference>
<proteinExistence type="predicted"/>
<evidence type="ECO:0000313" key="2">
    <source>
        <dbReference type="Proteomes" id="UP000027456"/>
    </source>
</evidence>
<dbReference type="HOGENOM" id="CLU_074272_0_0_1"/>
<feature type="non-terminal residue" evidence="1">
    <location>
        <position position="255"/>
    </location>
</feature>
<reference evidence="1 2" key="1">
    <citation type="submission" date="2013-12" db="EMBL/GenBank/DDBJ databases">
        <authorList>
            <person name="Cubeta M."/>
            <person name="Pakala S."/>
            <person name="Fedorova N."/>
            <person name="Thomas E."/>
            <person name="Dean R."/>
            <person name="Jabaji S."/>
            <person name="Neate S."/>
            <person name="Toda T."/>
            <person name="Tavantzis S."/>
            <person name="Vilgalys R."/>
            <person name="Bharathan N."/>
            <person name="Pakala S."/>
            <person name="Losada L.S."/>
            <person name="Zafar N."/>
            <person name="Nierman W."/>
        </authorList>
    </citation>
    <scope>NUCLEOTIDE SEQUENCE [LARGE SCALE GENOMIC DNA]</scope>
    <source>
        <strain evidence="1 2">123E</strain>
    </source>
</reference>
<dbReference type="OrthoDB" id="3249948at2759"/>
<gene>
    <name evidence="1" type="ORF">V565_341490</name>
</gene>
<comment type="caution">
    <text evidence="1">The sequence shown here is derived from an EMBL/GenBank/DDBJ whole genome shotgun (WGS) entry which is preliminary data.</text>
</comment>
<accession>A0A074RJQ2</accession>